<reference evidence="4 5" key="1">
    <citation type="submission" date="2018-04" db="EMBL/GenBank/DDBJ databases">
        <title>Genomic Encyclopedia of Archaeal and Bacterial Type Strains, Phase II (KMG-II): from individual species to whole genera.</title>
        <authorList>
            <person name="Goeker M."/>
        </authorList>
    </citation>
    <scope>NUCLEOTIDE SEQUENCE [LARGE SCALE GENOMIC DNA]</scope>
    <source>
        <strain evidence="4 5">DSM 25731</strain>
    </source>
</reference>
<keyword evidence="5" id="KW-1185">Reference proteome</keyword>
<organism evidence="4 5">
    <name type="scientific">Kordia periserrulae</name>
    <dbReference type="NCBI Taxonomy" id="701523"/>
    <lineage>
        <taxon>Bacteria</taxon>
        <taxon>Pseudomonadati</taxon>
        <taxon>Bacteroidota</taxon>
        <taxon>Flavobacteriia</taxon>
        <taxon>Flavobacteriales</taxon>
        <taxon>Flavobacteriaceae</taxon>
        <taxon>Kordia</taxon>
    </lineage>
</organism>
<evidence type="ECO:0000259" key="3">
    <source>
        <dbReference type="Pfam" id="PF18962"/>
    </source>
</evidence>
<proteinExistence type="predicted"/>
<dbReference type="RefSeq" id="WP_245896825.1">
    <property type="nucleotide sequence ID" value="NZ_QBKT01000005.1"/>
</dbReference>
<dbReference type="Proteomes" id="UP000244090">
    <property type="component" value="Unassembled WGS sequence"/>
</dbReference>
<dbReference type="AlphaFoldDB" id="A0A2T6BY10"/>
<sequence>MKNIIRIALVSFVCLLAMSLKAQDGYTYTFQHNGAYNFTVQAVPNASANTFAPLVQSYGFTIIVPDGVTIDIGSATSLGGGASATFFDGTNVGMPSIDGYLITETLGSPATYSAPSTATNTNTYTFTVNGSPTSGTMYILENNSALATSIAPLKSFKQADMIDDGSTTFVNVVDPNASAVSGMSTFDFNTLSVEEQNELSSLSLYPNPASDIVKIQVPNGIQDIQIEVFDNTGKQIPMQLSQDDTIDVSNIASGLYLIHIMSNDIKTTKKLIVK</sequence>
<protein>
    <submittedName>
        <fullName evidence="4">Putative secreted protein (Por secretion system target)</fullName>
    </submittedName>
</protein>
<evidence type="ECO:0000256" key="2">
    <source>
        <dbReference type="SAM" id="SignalP"/>
    </source>
</evidence>
<feature type="signal peptide" evidence="2">
    <location>
        <begin position="1"/>
        <end position="22"/>
    </location>
</feature>
<gene>
    <name evidence="4" type="ORF">C8N46_1051</name>
</gene>
<dbReference type="NCBIfam" id="TIGR04183">
    <property type="entry name" value="Por_Secre_tail"/>
    <property type="match status" value="1"/>
</dbReference>
<dbReference type="Pfam" id="PF18962">
    <property type="entry name" value="Por_Secre_tail"/>
    <property type="match status" value="1"/>
</dbReference>
<keyword evidence="1 2" id="KW-0732">Signal</keyword>
<evidence type="ECO:0000313" key="4">
    <source>
        <dbReference type="EMBL" id="PTX60847.1"/>
    </source>
</evidence>
<feature type="chain" id="PRO_5015431639" evidence="2">
    <location>
        <begin position="23"/>
        <end position="274"/>
    </location>
</feature>
<evidence type="ECO:0000256" key="1">
    <source>
        <dbReference type="ARBA" id="ARBA00022729"/>
    </source>
</evidence>
<dbReference type="EMBL" id="QBKT01000005">
    <property type="protein sequence ID" value="PTX60847.1"/>
    <property type="molecule type" value="Genomic_DNA"/>
</dbReference>
<comment type="caution">
    <text evidence="4">The sequence shown here is derived from an EMBL/GenBank/DDBJ whole genome shotgun (WGS) entry which is preliminary data.</text>
</comment>
<evidence type="ECO:0000313" key="5">
    <source>
        <dbReference type="Proteomes" id="UP000244090"/>
    </source>
</evidence>
<dbReference type="InterPro" id="IPR026444">
    <property type="entry name" value="Secre_tail"/>
</dbReference>
<accession>A0A2T6BY10</accession>
<name>A0A2T6BY10_9FLAO</name>
<feature type="domain" description="Secretion system C-terminal sorting" evidence="3">
    <location>
        <begin position="204"/>
        <end position="273"/>
    </location>
</feature>